<dbReference type="KEGG" id="ntr:B0W44_04550"/>
<gene>
    <name evidence="7" type="ORF">B0W44_04550</name>
</gene>
<dbReference type="PANTHER" id="PTHR30071:SF15">
    <property type="entry name" value="PROTEIN HEMX"/>
    <property type="match status" value="1"/>
</dbReference>
<feature type="transmembrane region" description="Helical" evidence="5">
    <location>
        <begin position="35"/>
        <end position="56"/>
    </location>
</feature>
<name>A0A1U9K512_9BACL</name>
<feature type="transmembrane region" description="Helical" evidence="5">
    <location>
        <begin position="94"/>
        <end position="113"/>
    </location>
</feature>
<dbReference type="InterPro" id="IPR045062">
    <property type="entry name" value="Cyt_c_biogenesis_CcsA/CcmC"/>
</dbReference>
<dbReference type="EMBL" id="CP019699">
    <property type="protein sequence ID" value="AQS55147.1"/>
    <property type="molecule type" value="Genomic_DNA"/>
</dbReference>
<dbReference type="Proteomes" id="UP000188603">
    <property type="component" value="Chromosome"/>
</dbReference>
<proteinExistence type="predicted"/>
<keyword evidence="3 5" id="KW-1133">Transmembrane helix</keyword>
<evidence type="ECO:0000256" key="5">
    <source>
        <dbReference type="SAM" id="Phobius"/>
    </source>
</evidence>
<keyword evidence="4 5" id="KW-0472">Membrane</keyword>
<dbReference type="AlphaFoldDB" id="A0A1U9K512"/>
<sequence length="272" mass="31228">MGAERYIYGVTIYLYALSVLFFFSDFLHASKRRNWIAMSLLIGVWALQSTFLFIRFMERDFVPVLSMFDTLMFYAWVIVTFSIIVNALFRMPLFVFISNVAGFGMVAASLFVTRDASAAISRQLVSELLFLHVSLALVAYAFFLFSFLLSLLYLTLNYMLKKKRWNKLVLRAPSLSRIEPLIYGSSVIGVPLLLSSLILGIIWAHQQAVAGFWLDVKTWTSFLVFFVYAYYVFRRTVSNWSGKPLALSNAIAFSTVILNTFISNFGISFHRW</sequence>
<protein>
    <recommendedName>
        <fullName evidence="6">Cytochrome c assembly protein domain-containing protein</fullName>
    </recommendedName>
</protein>
<evidence type="ECO:0000256" key="1">
    <source>
        <dbReference type="ARBA" id="ARBA00004141"/>
    </source>
</evidence>
<dbReference type="Pfam" id="PF01578">
    <property type="entry name" value="Cytochrom_C_asm"/>
    <property type="match status" value="1"/>
</dbReference>
<organism evidence="7 8">
    <name type="scientific">Novibacillus thermophilus</name>
    <dbReference type="NCBI Taxonomy" id="1471761"/>
    <lineage>
        <taxon>Bacteria</taxon>
        <taxon>Bacillati</taxon>
        <taxon>Bacillota</taxon>
        <taxon>Bacilli</taxon>
        <taxon>Bacillales</taxon>
        <taxon>Thermoactinomycetaceae</taxon>
        <taxon>Novibacillus</taxon>
    </lineage>
</organism>
<evidence type="ECO:0000256" key="4">
    <source>
        <dbReference type="ARBA" id="ARBA00023136"/>
    </source>
</evidence>
<evidence type="ECO:0000259" key="6">
    <source>
        <dbReference type="Pfam" id="PF01578"/>
    </source>
</evidence>
<evidence type="ECO:0000256" key="3">
    <source>
        <dbReference type="ARBA" id="ARBA00022989"/>
    </source>
</evidence>
<dbReference type="RefSeq" id="WP_077718966.1">
    <property type="nucleotide sequence ID" value="NZ_CP019699.1"/>
</dbReference>
<feature type="transmembrane region" description="Helical" evidence="5">
    <location>
        <begin position="71"/>
        <end position="89"/>
    </location>
</feature>
<feature type="transmembrane region" description="Helical" evidence="5">
    <location>
        <begin position="216"/>
        <end position="233"/>
    </location>
</feature>
<reference evidence="7 8" key="1">
    <citation type="journal article" date="2015" name="Int. J. Syst. Evol. Microbiol.">
        <title>Novibacillus thermophilus gen. nov., sp. nov., a Gram-staining-negative and moderately thermophilic member of the family Thermoactinomycetaceae.</title>
        <authorList>
            <person name="Yang G."/>
            <person name="Chen J."/>
            <person name="Zhou S."/>
        </authorList>
    </citation>
    <scope>NUCLEOTIDE SEQUENCE [LARGE SCALE GENOMIC DNA]</scope>
    <source>
        <strain evidence="7 8">SG-1</strain>
    </source>
</reference>
<feature type="domain" description="Cytochrome c assembly protein" evidence="6">
    <location>
        <begin position="67"/>
        <end position="265"/>
    </location>
</feature>
<feature type="transmembrane region" description="Helical" evidence="5">
    <location>
        <begin position="181"/>
        <end position="204"/>
    </location>
</feature>
<dbReference type="GO" id="GO:0005886">
    <property type="term" value="C:plasma membrane"/>
    <property type="evidence" value="ECO:0007669"/>
    <property type="project" value="TreeGrafter"/>
</dbReference>
<dbReference type="InterPro" id="IPR002541">
    <property type="entry name" value="Cyt_c_assembly"/>
</dbReference>
<feature type="transmembrane region" description="Helical" evidence="5">
    <location>
        <begin position="245"/>
        <end position="267"/>
    </location>
</feature>
<dbReference type="PANTHER" id="PTHR30071">
    <property type="entry name" value="HEME EXPORTER PROTEIN C"/>
    <property type="match status" value="1"/>
</dbReference>
<dbReference type="GO" id="GO:0020037">
    <property type="term" value="F:heme binding"/>
    <property type="evidence" value="ECO:0007669"/>
    <property type="project" value="InterPro"/>
</dbReference>
<dbReference type="STRING" id="1471761.B0W44_04550"/>
<evidence type="ECO:0000313" key="7">
    <source>
        <dbReference type="EMBL" id="AQS55147.1"/>
    </source>
</evidence>
<keyword evidence="2 5" id="KW-0812">Transmembrane</keyword>
<dbReference type="OrthoDB" id="2417400at2"/>
<feature type="transmembrane region" description="Helical" evidence="5">
    <location>
        <begin position="133"/>
        <end position="160"/>
    </location>
</feature>
<accession>A0A1U9K512</accession>
<evidence type="ECO:0000313" key="8">
    <source>
        <dbReference type="Proteomes" id="UP000188603"/>
    </source>
</evidence>
<comment type="subcellular location">
    <subcellularLocation>
        <location evidence="1">Membrane</location>
        <topology evidence="1">Multi-pass membrane protein</topology>
    </subcellularLocation>
</comment>
<keyword evidence="8" id="KW-1185">Reference proteome</keyword>
<dbReference type="GO" id="GO:0017004">
    <property type="term" value="P:cytochrome complex assembly"/>
    <property type="evidence" value="ECO:0007669"/>
    <property type="project" value="InterPro"/>
</dbReference>
<evidence type="ECO:0000256" key="2">
    <source>
        <dbReference type="ARBA" id="ARBA00022692"/>
    </source>
</evidence>
<feature type="transmembrane region" description="Helical" evidence="5">
    <location>
        <begin position="6"/>
        <end position="23"/>
    </location>
</feature>